<name>A0A291QQ54_9BACT</name>
<dbReference type="Proteomes" id="UP000220133">
    <property type="component" value="Chromosome"/>
</dbReference>
<proteinExistence type="predicted"/>
<accession>A0A291QQ54</accession>
<reference evidence="1 2" key="1">
    <citation type="submission" date="2017-10" db="EMBL/GenBank/DDBJ databases">
        <title>Paenichitinophaga pekingensis gen. nov., sp. nov., isolated from activated sludge.</title>
        <authorList>
            <person name="Jin D."/>
            <person name="Kong X."/>
            <person name="Deng Y."/>
            <person name="Bai Z."/>
        </authorList>
    </citation>
    <scope>NUCLEOTIDE SEQUENCE [LARGE SCALE GENOMIC DNA]</scope>
    <source>
        <strain evidence="1 2">13</strain>
    </source>
</reference>
<dbReference type="AlphaFoldDB" id="A0A291QQ54"/>
<keyword evidence="2" id="KW-1185">Reference proteome</keyword>
<gene>
    <name evidence="1" type="ORF">COR50_02160</name>
</gene>
<protein>
    <submittedName>
        <fullName evidence="1">Uncharacterized protein</fullName>
    </submittedName>
</protein>
<dbReference type="OrthoDB" id="9988155at2"/>
<organism evidence="1 2">
    <name type="scientific">Chitinophaga caeni</name>
    <dbReference type="NCBI Taxonomy" id="2029983"/>
    <lineage>
        <taxon>Bacteria</taxon>
        <taxon>Pseudomonadati</taxon>
        <taxon>Bacteroidota</taxon>
        <taxon>Chitinophagia</taxon>
        <taxon>Chitinophagales</taxon>
        <taxon>Chitinophagaceae</taxon>
        <taxon>Chitinophaga</taxon>
    </lineage>
</organism>
<dbReference type="EMBL" id="CP023777">
    <property type="protein sequence ID" value="ATL46061.1"/>
    <property type="molecule type" value="Genomic_DNA"/>
</dbReference>
<sequence length="99" mass="11498">MNLETLLEELATEFPEMKFRIGKRLFTPCIIAHQTNYYGADIFVKKKYIIVEASIPDMSTRIILGGGALILKAKKEFHIPAHLIFHYLSKKYEDVKLRQ</sequence>
<dbReference type="RefSeq" id="WP_098192451.1">
    <property type="nucleotide sequence ID" value="NZ_CP023777.1"/>
</dbReference>
<evidence type="ECO:0000313" key="1">
    <source>
        <dbReference type="EMBL" id="ATL46061.1"/>
    </source>
</evidence>
<evidence type="ECO:0000313" key="2">
    <source>
        <dbReference type="Proteomes" id="UP000220133"/>
    </source>
</evidence>
<dbReference type="KEGG" id="cbae:COR50_02160"/>